<accession>A0ABP0PZ14</accession>
<dbReference type="InterPro" id="IPR002151">
    <property type="entry name" value="Kinesin_light"/>
</dbReference>
<gene>
    <name evidence="5" type="ORF">SCF082_LOCUS38696</name>
</gene>
<comment type="caution">
    <text evidence="5">The sequence shown here is derived from an EMBL/GenBank/DDBJ whole genome shotgun (WGS) entry which is preliminary data.</text>
</comment>
<dbReference type="PANTHER" id="PTHR45783:SF3">
    <property type="entry name" value="KINESIN LIGHT CHAIN"/>
    <property type="match status" value="1"/>
</dbReference>
<comment type="subcellular location">
    <subcellularLocation>
        <location evidence="1">Cytoplasm</location>
    </subcellularLocation>
</comment>
<keyword evidence="6" id="KW-1185">Reference proteome</keyword>
<keyword evidence="4" id="KW-0802">TPR repeat</keyword>
<dbReference type="EMBL" id="CAXAMM010038818">
    <property type="protein sequence ID" value="CAK9081255.1"/>
    <property type="molecule type" value="Genomic_DNA"/>
</dbReference>
<protein>
    <submittedName>
        <fullName evidence="5">Uncharacterized protein</fullName>
    </submittedName>
</protein>
<dbReference type="SUPFAM" id="SSF47473">
    <property type="entry name" value="EF-hand"/>
    <property type="match status" value="1"/>
</dbReference>
<dbReference type="PANTHER" id="PTHR45783">
    <property type="entry name" value="KINESIN LIGHT CHAIN"/>
    <property type="match status" value="1"/>
</dbReference>
<proteinExistence type="predicted"/>
<dbReference type="Gene3D" id="1.10.238.10">
    <property type="entry name" value="EF-hand"/>
    <property type="match status" value="1"/>
</dbReference>
<sequence>MSFTAPIICPWSKGELDVETRLEEIFQSFQEPHAAVMNASHLADAMRIAWMNPTNSEVSKVLADLGRPESLTMLLFKQVMKEEIAKWSSRDQVQELLRCFQVFDPRNIGFVPRATLAEIMEHGGNHFSEEMLEDMLKNVPQTSEGYDYRQIVAFLLGPEEEDTMRGKTREDAGSSALAQAQDETILGEAKEEEVLEHSQASLREYFENGYKQGGVFNNEDYEHDAKAWCWVHTRLGVKVWQDALDLTLASGASDVQCLFHYTAELGFRNITDPRKAAVEVFASLITQGEKANAWWGQGVYSVQNPPDEWPEIEALIDNNYRNMLKRDIQLNGREAAMEEYSSRVAFCIPILVNASIAYDVSKRQTPEMVEQGKPPGVNLAGKLLNEDGMPHRQCIVIRVEREEAVANASAVLVKSLRCRAEAITKSLGSEHSEALKALSRLATVLAARSDFTEAEPLQRRVLEAYEAQCGNEDLETLREVKDLAEMLLDAGNLAEAERLSRRALAGRETQLGSDHEETLDSVNILGLVLSQQGTPEKLGEAEVLYKRALEGRESLLGPMHPDTLQSVSNLALLLDKQGKQEEAEPLFWRDLKGCEARLGATHPDTLISVNNLAGLLQDQGKLAEAELWFRRALQRREDQLGAMHADTLTSLNNLAAVLKDQGDQDKLIEAAELYRRALEGREALFGPVSQDTLSTVFNLAKLLEAKGSLAEAEDLYVRHLKGLEELYGPNDQKVQVARRLLERFLTNHSRSENLVDDHLQARPCLEPHFMGSDH</sequence>
<dbReference type="Gene3D" id="1.25.40.10">
    <property type="entry name" value="Tetratricopeptide repeat domain"/>
    <property type="match status" value="2"/>
</dbReference>
<dbReference type="Proteomes" id="UP001642464">
    <property type="component" value="Unassembled WGS sequence"/>
</dbReference>
<keyword evidence="3" id="KW-0677">Repeat</keyword>
<organism evidence="5 6">
    <name type="scientific">Durusdinium trenchii</name>
    <dbReference type="NCBI Taxonomy" id="1381693"/>
    <lineage>
        <taxon>Eukaryota</taxon>
        <taxon>Sar</taxon>
        <taxon>Alveolata</taxon>
        <taxon>Dinophyceae</taxon>
        <taxon>Suessiales</taxon>
        <taxon>Symbiodiniaceae</taxon>
        <taxon>Durusdinium</taxon>
    </lineage>
</organism>
<dbReference type="InterPro" id="IPR011990">
    <property type="entry name" value="TPR-like_helical_dom_sf"/>
</dbReference>
<evidence type="ECO:0000256" key="3">
    <source>
        <dbReference type="ARBA" id="ARBA00022737"/>
    </source>
</evidence>
<dbReference type="Pfam" id="PF13424">
    <property type="entry name" value="TPR_12"/>
    <property type="match status" value="2"/>
</dbReference>
<evidence type="ECO:0000256" key="2">
    <source>
        <dbReference type="ARBA" id="ARBA00022490"/>
    </source>
</evidence>
<dbReference type="Pfam" id="PF13374">
    <property type="entry name" value="TPR_10"/>
    <property type="match status" value="2"/>
</dbReference>
<dbReference type="InterPro" id="IPR011992">
    <property type="entry name" value="EF-hand-dom_pair"/>
</dbReference>
<evidence type="ECO:0000313" key="5">
    <source>
        <dbReference type="EMBL" id="CAK9081255.1"/>
    </source>
</evidence>
<evidence type="ECO:0000256" key="1">
    <source>
        <dbReference type="ARBA" id="ARBA00004496"/>
    </source>
</evidence>
<dbReference type="SUPFAM" id="SSF48452">
    <property type="entry name" value="TPR-like"/>
    <property type="match status" value="2"/>
</dbReference>
<evidence type="ECO:0000313" key="6">
    <source>
        <dbReference type="Proteomes" id="UP001642464"/>
    </source>
</evidence>
<evidence type="ECO:0000256" key="4">
    <source>
        <dbReference type="ARBA" id="ARBA00022803"/>
    </source>
</evidence>
<name>A0ABP0PZ14_9DINO</name>
<keyword evidence="2" id="KW-0963">Cytoplasm</keyword>
<reference evidence="5 6" key="1">
    <citation type="submission" date="2024-02" db="EMBL/GenBank/DDBJ databases">
        <authorList>
            <person name="Chen Y."/>
            <person name="Shah S."/>
            <person name="Dougan E. K."/>
            <person name="Thang M."/>
            <person name="Chan C."/>
        </authorList>
    </citation>
    <scope>NUCLEOTIDE SEQUENCE [LARGE SCALE GENOMIC DNA]</scope>
</reference>